<name>A0A1I2DZK9_9BACL</name>
<protein>
    <submittedName>
        <fullName evidence="2">Uncharacterized protein</fullName>
    </submittedName>
</protein>
<reference evidence="3" key="1">
    <citation type="submission" date="2016-10" db="EMBL/GenBank/DDBJ databases">
        <authorList>
            <person name="Varghese N."/>
            <person name="Submissions S."/>
        </authorList>
    </citation>
    <scope>NUCLEOTIDE SEQUENCE [LARGE SCALE GENOMIC DNA]</scope>
    <source>
        <strain evidence="3">CGMCC 1.10784</strain>
    </source>
</reference>
<evidence type="ECO:0000313" key="3">
    <source>
        <dbReference type="Proteomes" id="UP000198855"/>
    </source>
</evidence>
<dbReference type="AlphaFoldDB" id="A0A1I2DZK9"/>
<dbReference type="STRING" id="1045775.SAMN05216378_4350"/>
<evidence type="ECO:0000313" key="2">
    <source>
        <dbReference type="EMBL" id="SFE85721.1"/>
    </source>
</evidence>
<proteinExistence type="predicted"/>
<keyword evidence="1" id="KW-0812">Transmembrane</keyword>
<feature type="transmembrane region" description="Helical" evidence="1">
    <location>
        <begin position="6"/>
        <end position="25"/>
    </location>
</feature>
<organism evidence="2 3">
    <name type="scientific">Paenibacillus catalpae</name>
    <dbReference type="NCBI Taxonomy" id="1045775"/>
    <lineage>
        <taxon>Bacteria</taxon>
        <taxon>Bacillati</taxon>
        <taxon>Bacillota</taxon>
        <taxon>Bacilli</taxon>
        <taxon>Bacillales</taxon>
        <taxon>Paenibacillaceae</taxon>
        <taxon>Paenibacillus</taxon>
    </lineage>
</organism>
<sequence>MNVPVGVWIFAAIIVVLLTWMTLWVTKKAYSKKWDDSDV</sequence>
<evidence type="ECO:0000256" key="1">
    <source>
        <dbReference type="SAM" id="Phobius"/>
    </source>
</evidence>
<gene>
    <name evidence="2" type="ORF">SAMN05216378_4350</name>
</gene>
<dbReference type="Proteomes" id="UP000198855">
    <property type="component" value="Unassembled WGS sequence"/>
</dbReference>
<keyword evidence="1" id="KW-0472">Membrane</keyword>
<accession>A0A1I2DZK9</accession>
<keyword evidence="1" id="KW-1133">Transmembrane helix</keyword>
<keyword evidence="3" id="KW-1185">Reference proteome</keyword>
<dbReference type="EMBL" id="FOMT01000004">
    <property type="protein sequence ID" value="SFE85721.1"/>
    <property type="molecule type" value="Genomic_DNA"/>
</dbReference>